<evidence type="ECO:0000313" key="2">
    <source>
        <dbReference type="EMBL" id="GAA4325204.1"/>
    </source>
</evidence>
<dbReference type="RefSeq" id="WP_345254414.1">
    <property type="nucleotide sequence ID" value="NZ_BAABGY010000006.1"/>
</dbReference>
<dbReference type="PROSITE" id="PS51257">
    <property type="entry name" value="PROKAR_LIPOPROTEIN"/>
    <property type="match status" value="1"/>
</dbReference>
<sequence>MIRRAQNLFLCLLLFVAACDSEPRVPDDILPPHRMKAVLRDVFTADDWVQFRRETDTTYNRADSSIVLYRSILLRHRISEAVFKKSFRYYESRPELLKEVIDALQAPPPKPVGDNAPAPKKL</sequence>
<name>A0ABP8GIY5_9BACT</name>
<organism evidence="2 3">
    <name type="scientific">Flaviaesturariibacter amylovorans</name>
    <dbReference type="NCBI Taxonomy" id="1084520"/>
    <lineage>
        <taxon>Bacteria</taxon>
        <taxon>Pseudomonadati</taxon>
        <taxon>Bacteroidota</taxon>
        <taxon>Chitinophagia</taxon>
        <taxon>Chitinophagales</taxon>
        <taxon>Chitinophagaceae</taxon>
        <taxon>Flaviaestuariibacter</taxon>
    </lineage>
</organism>
<keyword evidence="3" id="KW-1185">Reference proteome</keyword>
<reference evidence="3" key="1">
    <citation type="journal article" date="2019" name="Int. J. Syst. Evol. Microbiol.">
        <title>The Global Catalogue of Microorganisms (GCM) 10K type strain sequencing project: providing services to taxonomists for standard genome sequencing and annotation.</title>
        <authorList>
            <consortium name="The Broad Institute Genomics Platform"/>
            <consortium name="The Broad Institute Genome Sequencing Center for Infectious Disease"/>
            <person name="Wu L."/>
            <person name="Ma J."/>
        </authorList>
    </citation>
    <scope>NUCLEOTIDE SEQUENCE [LARGE SCALE GENOMIC DNA]</scope>
    <source>
        <strain evidence="3">JCM 17919</strain>
    </source>
</reference>
<evidence type="ECO:0000259" key="1">
    <source>
        <dbReference type="Pfam" id="PF14129"/>
    </source>
</evidence>
<dbReference type="EMBL" id="BAABGY010000006">
    <property type="protein sequence ID" value="GAA4325204.1"/>
    <property type="molecule type" value="Genomic_DNA"/>
</dbReference>
<feature type="domain" description="DUF4296" evidence="1">
    <location>
        <begin position="26"/>
        <end position="105"/>
    </location>
</feature>
<accession>A0ABP8GIY5</accession>
<proteinExistence type="predicted"/>
<gene>
    <name evidence="2" type="ORF">GCM10023184_13010</name>
</gene>
<protein>
    <recommendedName>
        <fullName evidence="1">DUF4296 domain-containing protein</fullName>
    </recommendedName>
</protein>
<dbReference type="Proteomes" id="UP001501725">
    <property type="component" value="Unassembled WGS sequence"/>
</dbReference>
<comment type="caution">
    <text evidence="2">The sequence shown here is derived from an EMBL/GenBank/DDBJ whole genome shotgun (WGS) entry which is preliminary data.</text>
</comment>
<dbReference type="Pfam" id="PF14129">
    <property type="entry name" value="DUF4296"/>
    <property type="match status" value="1"/>
</dbReference>
<evidence type="ECO:0000313" key="3">
    <source>
        <dbReference type="Proteomes" id="UP001501725"/>
    </source>
</evidence>
<dbReference type="InterPro" id="IPR025381">
    <property type="entry name" value="DUF4296"/>
</dbReference>